<name>A0ABM8DFN8_9GAMM</name>
<feature type="signal peptide" evidence="1">
    <location>
        <begin position="1"/>
        <end position="25"/>
    </location>
</feature>
<evidence type="ECO:0000313" key="3">
    <source>
        <dbReference type="EMBL" id="BDU17417.1"/>
    </source>
</evidence>
<dbReference type="InterPro" id="IPR007372">
    <property type="entry name" value="Lipid/polyisoprenoid-bd_YceI"/>
</dbReference>
<evidence type="ECO:0000256" key="1">
    <source>
        <dbReference type="SAM" id="SignalP"/>
    </source>
</evidence>
<sequence length="196" mass="21477">MSTRLPLARALLAAALSFCAATAVAAPAVYEIDPAHTFPSFEADHMGISVWRGKFNRSSGQITLDRQAQTGSVNVVIDTTSIDYGLDEMNEHARNDTLLDTAKFPQATYKGTLADFRDGAPTRVKGELTLHGVTRPVDLTIRRFKCIPHPLNKRELCGADAYGDFQRDAFGIDAGKDYGFDMTVSLRIQVEATRKP</sequence>
<dbReference type="RefSeq" id="WP_281779351.1">
    <property type="nucleotide sequence ID" value="NZ_AP027041.1"/>
</dbReference>
<dbReference type="SUPFAM" id="SSF101874">
    <property type="entry name" value="YceI-like"/>
    <property type="match status" value="1"/>
</dbReference>
<dbReference type="SMART" id="SM00867">
    <property type="entry name" value="YceI"/>
    <property type="match status" value="1"/>
</dbReference>
<dbReference type="Pfam" id="PF04264">
    <property type="entry name" value="YceI"/>
    <property type="match status" value="1"/>
</dbReference>
<feature type="chain" id="PRO_5045824485" evidence="1">
    <location>
        <begin position="26"/>
        <end position="196"/>
    </location>
</feature>
<dbReference type="Gene3D" id="2.40.128.110">
    <property type="entry name" value="Lipid/polyisoprenoid-binding, YceI-like"/>
    <property type="match status" value="1"/>
</dbReference>
<gene>
    <name evidence="3" type="ORF">LA521A_26180</name>
</gene>
<accession>A0ABM8DFN8</accession>
<dbReference type="PANTHER" id="PTHR34406">
    <property type="entry name" value="PROTEIN YCEI"/>
    <property type="match status" value="1"/>
</dbReference>
<keyword evidence="1" id="KW-0732">Signal</keyword>
<evidence type="ECO:0000313" key="4">
    <source>
        <dbReference type="Proteomes" id="UP001317822"/>
    </source>
</evidence>
<proteinExistence type="predicted"/>
<reference evidence="3 4" key="1">
    <citation type="journal article" date="2023" name="Int. J. Syst. Evol. Microbiol.">
        <title>Physiological and genomic analyses of cobalamin (vitamin B12)-auxotrophy of Lysobacter auxotrophicus sp. nov., a methionine-auxotrophic chitinolytic bacterium isolated from chitin-treated soil.</title>
        <authorList>
            <person name="Saito A."/>
            <person name="Dohra H."/>
            <person name="Hamada M."/>
            <person name="Moriuchi R."/>
            <person name="Kotsuchibashi Y."/>
            <person name="Mori K."/>
        </authorList>
    </citation>
    <scope>NUCLEOTIDE SEQUENCE [LARGE SCALE GENOMIC DNA]</scope>
    <source>
        <strain evidence="3 4">5-21a</strain>
    </source>
</reference>
<organism evidence="3 4">
    <name type="scientific">Lysobacter auxotrophicus</name>
    <dbReference type="NCBI Taxonomy" id="2992573"/>
    <lineage>
        <taxon>Bacteria</taxon>
        <taxon>Pseudomonadati</taxon>
        <taxon>Pseudomonadota</taxon>
        <taxon>Gammaproteobacteria</taxon>
        <taxon>Lysobacterales</taxon>
        <taxon>Lysobacteraceae</taxon>
        <taxon>Lysobacter</taxon>
    </lineage>
</organism>
<dbReference type="PANTHER" id="PTHR34406:SF2">
    <property type="entry name" value="PERIPLASMIC PROTEIN"/>
    <property type="match status" value="1"/>
</dbReference>
<feature type="domain" description="Lipid/polyisoprenoid-binding YceI-like" evidence="2">
    <location>
        <begin position="29"/>
        <end position="193"/>
    </location>
</feature>
<dbReference type="EMBL" id="AP027041">
    <property type="protein sequence ID" value="BDU17417.1"/>
    <property type="molecule type" value="Genomic_DNA"/>
</dbReference>
<dbReference type="InterPro" id="IPR036761">
    <property type="entry name" value="TTHA0802/YceI-like_sf"/>
</dbReference>
<keyword evidence="4" id="KW-1185">Reference proteome</keyword>
<evidence type="ECO:0000259" key="2">
    <source>
        <dbReference type="SMART" id="SM00867"/>
    </source>
</evidence>
<protein>
    <submittedName>
        <fullName evidence="3">YceI family protein</fullName>
    </submittedName>
</protein>
<dbReference type="Proteomes" id="UP001317822">
    <property type="component" value="Chromosome"/>
</dbReference>